<protein>
    <recommendedName>
        <fullName evidence="2">Flagellar hook-length control protein-like C-terminal domain-containing protein</fullName>
    </recommendedName>
</protein>
<organism evidence="3 4">
    <name type="scientific">Niallia circulans</name>
    <name type="common">Bacillus circulans</name>
    <dbReference type="NCBI Taxonomy" id="1397"/>
    <lineage>
        <taxon>Bacteria</taxon>
        <taxon>Bacillati</taxon>
        <taxon>Bacillota</taxon>
        <taxon>Bacilli</taxon>
        <taxon>Bacillales</taxon>
        <taxon>Bacillaceae</taxon>
        <taxon>Niallia</taxon>
    </lineage>
</organism>
<accession>A0A0J1IQT4</accession>
<dbReference type="EMBL" id="LDPH01000001">
    <property type="protein sequence ID" value="KLV28308.1"/>
    <property type="molecule type" value="Genomic_DNA"/>
</dbReference>
<feature type="compositionally biased region" description="Low complexity" evidence="1">
    <location>
        <begin position="442"/>
        <end position="461"/>
    </location>
</feature>
<keyword evidence="4" id="KW-1185">Reference proteome</keyword>
<dbReference type="Gene3D" id="3.30.750.140">
    <property type="match status" value="1"/>
</dbReference>
<dbReference type="InterPro" id="IPR038610">
    <property type="entry name" value="FliK-like_C_sf"/>
</dbReference>
<dbReference type="RefSeq" id="WP_047940006.1">
    <property type="nucleotide sequence ID" value="NZ_LDPH01000001.1"/>
</dbReference>
<comment type="caution">
    <text evidence="3">The sequence shown here is derived from an EMBL/GenBank/DDBJ whole genome shotgun (WGS) entry which is preliminary data.</text>
</comment>
<dbReference type="PATRIC" id="fig|1397.4.peg.161"/>
<name>A0A0J1IQT4_NIACI</name>
<reference evidence="3 4" key="1">
    <citation type="submission" date="2015-05" db="EMBL/GenBank/DDBJ databases">
        <title>Whole genome sequence and identification of bacterial endophytes from Costus igneus.</title>
        <authorList>
            <person name="Lee Y.P."/>
            <person name="Gan H.M."/>
            <person name="Eng W."/>
            <person name="Wheatley M.S."/>
            <person name="Caraballo A."/>
            <person name="Polter S."/>
            <person name="Savka M.A."/>
            <person name="Hudson A.O."/>
        </authorList>
    </citation>
    <scope>NUCLEOTIDE SEQUENCE [LARGE SCALE GENOMIC DNA]</scope>
    <source>
        <strain evidence="3 4">RIT379</strain>
    </source>
</reference>
<evidence type="ECO:0000256" key="1">
    <source>
        <dbReference type="SAM" id="MobiDB-lite"/>
    </source>
</evidence>
<evidence type="ECO:0000259" key="2">
    <source>
        <dbReference type="Pfam" id="PF02120"/>
    </source>
</evidence>
<feature type="compositionally biased region" description="Basic and acidic residues" evidence="1">
    <location>
        <begin position="462"/>
        <end position="477"/>
    </location>
</feature>
<evidence type="ECO:0000313" key="4">
    <source>
        <dbReference type="Proteomes" id="UP000036045"/>
    </source>
</evidence>
<dbReference type="CDD" id="cd17470">
    <property type="entry name" value="T3SS_Flik_C"/>
    <property type="match status" value="1"/>
</dbReference>
<feature type="region of interest" description="Disordered" evidence="1">
    <location>
        <begin position="442"/>
        <end position="477"/>
    </location>
</feature>
<evidence type="ECO:0000313" key="3">
    <source>
        <dbReference type="EMBL" id="KLV28308.1"/>
    </source>
</evidence>
<dbReference type="InterPro" id="IPR021136">
    <property type="entry name" value="Flagellar_hook_control-like_C"/>
</dbReference>
<gene>
    <name evidence="3" type="ORF">ABW02_00745</name>
</gene>
<dbReference type="OrthoDB" id="2112988at2"/>
<proteinExistence type="predicted"/>
<sequence>MQLELTNSLKKIESTSGAQGKVRGKVDGKFLSLINDLKTTYQHSSPAQTNTNYKEDINQLLAILSNSSEDGNLQQKMDTETMVTGIDADQIQINLEYLLANYQQFSQGEGIVDIDESNMAAKLAELFVNLENKIAHELKIAINMKLEPDMFKDTELSTLLTDLKLLERTVKELPDKSIEEKVTESIEYLQGFMISLKQFLEQDGSNMMKNDSQKMEKLWGEREKYRFPAVDTKQTAMQNFASQENKNILFREANTIEINSELKFIISSILSKIDMQTNEKKTVAVQKVINPVMVSFLRKSEENTLSSTEVKKTAQVSHGDTDSKVISTIQNNIFKQHPLTLLTDSGELAAPKNVEDQFAKLLAKSTFIKTGDIQKLSMRLAPDHLGSIRIEITQNEGNMIARIITANTEAKDVLDKQLTSLKHGLSAQNLQVDKIDIVVSSQPQERLQREQQQQQEQQQSHPQRDKKDADDEEDKQKASFFEELLNFEV</sequence>
<feature type="domain" description="Flagellar hook-length control protein-like C-terminal" evidence="2">
    <location>
        <begin position="371"/>
        <end position="444"/>
    </location>
</feature>
<dbReference type="Proteomes" id="UP000036045">
    <property type="component" value="Unassembled WGS sequence"/>
</dbReference>
<dbReference type="AlphaFoldDB" id="A0A0J1IQT4"/>
<dbReference type="Pfam" id="PF02120">
    <property type="entry name" value="Flg_hook"/>
    <property type="match status" value="1"/>
</dbReference>